<proteinExistence type="predicted"/>
<name>A0A2V4BFD2_9PSEU</name>
<comment type="caution">
    <text evidence="1">The sequence shown here is derived from an EMBL/GenBank/DDBJ whole genome shotgun (WGS) entry which is preliminary data.</text>
</comment>
<dbReference type="AlphaFoldDB" id="A0A2V4BFD2"/>
<sequence>MLKRAGRLSMTQRLLLVMASLAFAATAAVQAFLAGTMAEWWPVVLAVALALAALFCAAAAVRPWLRDRRDLP</sequence>
<evidence type="ECO:0000313" key="1">
    <source>
        <dbReference type="EMBL" id="PXY32759.1"/>
    </source>
</evidence>
<organism evidence="1 2">
    <name type="scientific">Prauserella muralis</name>
    <dbReference type="NCBI Taxonomy" id="588067"/>
    <lineage>
        <taxon>Bacteria</taxon>
        <taxon>Bacillati</taxon>
        <taxon>Actinomycetota</taxon>
        <taxon>Actinomycetes</taxon>
        <taxon>Pseudonocardiales</taxon>
        <taxon>Pseudonocardiaceae</taxon>
        <taxon>Prauserella</taxon>
    </lineage>
</organism>
<protein>
    <submittedName>
        <fullName evidence="1">Uncharacterized protein</fullName>
    </submittedName>
</protein>
<accession>A0A2V4BFD2</accession>
<dbReference type="Proteomes" id="UP000249915">
    <property type="component" value="Unassembled WGS sequence"/>
</dbReference>
<gene>
    <name evidence="1" type="ORF">BAY60_06275</name>
</gene>
<dbReference type="EMBL" id="MASW01000001">
    <property type="protein sequence ID" value="PXY32759.1"/>
    <property type="molecule type" value="Genomic_DNA"/>
</dbReference>
<reference evidence="1 2" key="1">
    <citation type="submission" date="2016-07" db="EMBL/GenBank/DDBJ databases">
        <title>Draft genome sequence of Prauserella muralis DSM 45305, isolated from a mould-covered wall in an indoor environment.</title>
        <authorList>
            <person name="Ruckert C."/>
            <person name="Albersmeier A."/>
            <person name="Jiang C.-L."/>
            <person name="Jiang Y."/>
            <person name="Kalinowski J."/>
            <person name="Schneider O."/>
            <person name="Winkler A."/>
            <person name="Zotchev S.B."/>
        </authorList>
    </citation>
    <scope>NUCLEOTIDE SEQUENCE [LARGE SCALE GENOMIC DNA]</scope>
    <source>
        <strain evidence="1 2">DSM 45305</strain>
    </source>
</reference>
<evidence type="ECO:0000313" key="2">
    <source>
        <dbReference type="Proteomes" id="UP000249915"/>
    </source>
</evidence>
<keyword evidence="2" id="KW-1185">Reference proteome</keyword>
<dbReference type="RefSeq" id="WP_112280774.1">
    <property type="nucleotide sequence ID" value="NZ_MASW01000001.1"/>
</dbReference>